<dbReference type="InterPro" id="IPR037171">
    <property type="entry name" value="NagB/RpiA_transferase-like"/>
</dbReference>
<evidence type="ECO:0000256" key="4">
    <source>
        <dbReference type="HAMAP-Rule" id="MF_01241"/>
    </source>
</evidence>
<dbReference type="OrthoDB" id="9791139at2"/>
<evidence type="ECO:0000259" key="5">
    <source>
        <dbReference type="Pfam" id="PF01182"/>
    </source>
</evidence>
<dbReference type="GO" id="GO:0006046">
    <property type="term" value="P:N-acetylglucosamine catabolic process"/>
    <property type="evidence" value="ECO:0007669"/>
    <property type="project" value="UniProtKB-UniRule"/>
</dbReference>
<comment type="activity regulation">
    <text evidence="4">Allosterically activated by N-acetylglucosamine 6-phosphate (GlcNAc6P).</text>
</comment>
<dbReference type="Pfam" id="PF01182">
    <property type="entry name" value="Glucosamine_iso"/>
    <property type="match status" value="1"/>
</dbReference>
<evidence type="ECO:0000313" key="6">
    <source>
        <dbReference type="EMBL" id="TDK26556.1"/>
    </source>
</evidence>
<dbReference type="CDD" id="cd01399">
    <property type="entry name" value="GlcN6P_deaminase"/>
    <property type="match status" value="1"/>
</dbReference>
<feature type="domain" description="Glucosamine/galactosamine-6-phosphate isomerase" evidence="5">
    <location>
        <begin position="9"/>
        <end position="230"/>
    </location>
</feature>
<reference evidence="6 7" key="1">
    <citation type="submission" date="2019-03" db="EMBL/GenBank/DDBJ databases">
        <title>Arthrobacter sp. nov., an bacterium isolated from biocrust in Mu Us Desert.</title>
        <authorList>
            <person name="Lixiong L."/>
        </authorList>
    </citation>
    <scope>NUCLEOTIDE SEQUENCE [LARGE SCALE GENOMIC DNA]</scope>
    <source>
        <strain evidence="6 7">SLN-3</strain>
    </source>
</reference>
<evidence type="ECO:0000313" key="7">
    <source>
        <dbReference type="Proteomes" id="UP000295411"/>
    </source>
</evidence>
<dbReference type="PROSITE" id="PS01161">
    <property type="entry name" value="GLC_GALNAC_ISOMERASE"/>
    <property type="match status" value="1"/>
</dbReference>
<dbReference type="EC" id="3.5.99.6" evidence="4"/>
<dbReference type="GO" id="GO:0004342">
    <property type="term" value="F:glucosamine-6-phosphate deaminase activity"/>
    <property type="evidence" value="ECO:0007669"/>
    <property type="project" value="UniProtKB-UniRule"/>
</dbReference>
<dbReference type="GO" id="GO:0005975">
    <property type="term" value="P:carbohydrate metabolic process"/>
    <property type="evidence" value="ECO:0007669"/>
    <property type="project" value="InterPro"/>
</dbReference>
<dbReference type="NCBIfam" id="TIGR00502">
    <property type="entry name" value="nagB"/>
    <property type="match status" value="1"/>
</dbReference>
<dbReference type="PANTHER" id="PTHR11280">
    <property type="entry name" value="GLUCOSAMINE-6-PHOSPHATE ISOMERASE"/>
    <property type="match status" value="1"/>
</dbReference>
<comment type="similarity">
    <text evidence="4">Belongs to the glucosamine/galactosamine-6-phosphate isomerase family. NagB subfamily.</text>
</comment>
<dbReference type="EMBL" id="SMTK01000002">
    <property type="protein sequence ID" value="TDK26556.1"/>
    <property type="molecule type" value="Genomic_DNA"/>
</dbReference>
<dbReference type="InterPro" id="IPR004547">
    <property type="entry name" value="Glucosamine6P_isomerase"/>
</dbReference>
<keyword evidence="7" id="KW-1185">Reference proteome</keyword>
<sequence>MRIAIHPDAAAVGEHAARILASTVERTPDAVLGFATGSSPMATYEALARHRRDGLAFDRVRGFALDEYVGLPAEHPESYRSVIDREVVQRLGLTPGNIRVPDGAAQDLEAACRAYEDAIRASGGVDVQLLGIGANGHIGFNEPTSSFASRTRVKTLSPRTREDNSRFFGGDVARVPMHCLTQGIGTILDARALVLVATGTAKAAAVAQMIEGPLGAFCPATALQLHANATVIIDEDAASELQHSAYYRHTEANRPAWQLP</sequence>
<evidence type="ECO:0000256" key="3">
    <source>
        <dbReference type="ARBA" id="ARBA00023277"/>
    </source>
</evidence>
<name>A0A4R5TZ86_9MICC</name>
<dbReference type="HAMAP" id="MF_01241">
    <property type="entry name" value="GlcN6P_deamin"/>
    <property type="match status" value="1"/>
</dbReference>
<dbReference type="SUPFAM" id="SSF100950">
    <property type="entry name" value="NagB/RpiA/CoA transferase-like"/>
    <property type="match status" value="1"/>
</dbReference>
<feature type="site" description="Part of the allosteric site" evidence="4">
    <location>
        <position position="145"/>
    </location>
</feature>
<dbReference type="GO" id="GO:0019262">
    <property type="term" value="P:N-acetylneuraminate catabolic process"/>
    <property type="evidence" value="ECO:0007669"/>
    <property type="project" value="UniProtKB-UniRule"/>
</dbReference>
<protein>
    <recommendedName>
        <fullName evidence="4">Glucosamine-6-phosphate deaminase</fullName>
        <ecNumber evidence="4">3.5.99.6</ecNumber>
    </recommendedName>
    <alternativeName>
        <fullName evidence="4">GlcN6P deaminase</fullName>
        <shortName evidence="4">GNPDA</shortName>
    </alternativeName>
    <alternativeName>
        <fullName evidence="4">Glucosamine-6-phosphate isomerase</fullName>
    </alternativeName>
</protein>
<keyword evidence="4" id="KW-0021">Allosteric enzyme</keyword>
<dbReference type="InterPro" id="IPR006148">
    <property type="entry name" value="Glc/Gal-6P_isomerase"/>
</dbReference>
<feature type="site" description="Part of the allosteric site" evidence="4">
    <location>
        <position position="154"/>
    </location>
</feature>
<dbReference type="RefSeq" id="WP_133402916.1">
    <property type="nucleotide sequence ID" value="NZ_SMTK01000002.1"/>
</dbReference>
<comment type="pathway">
    <text evidence="4">Amino-sugar metabolism; N-acetylneuraminate degradation; D-fructose 6-phosphate from N-acetylneuraminate: step 5/5.</text>
</comment>
<feature type="site" description="Part of the allosteric site" evidence="4">
    <location>
        <position position="152"/>
    </location>
</feature>
<feature type="active site" description="For ring-opening step" evidence="4">
    <location>
        <position position="142"/>
    </location>
</feature>
<comment type="caution">
    <text evidence="4">Lacks conserved residue(s) required for the propagation of feature annotation.</text>
</comment>
<organism evidence="6 7">
    <name type="scientific">Arthrobacter crusticola</name>
    <dbReference type="NCBI Taxonomy" id="2547960"/>
    <lineage>
        <taxon>Bacteria</taxon>
        <taxon>Bacillati</taxon>
        <taxon>Actinomycetota</taxon>
        <taxon>Actinomycetes</taxon>
        <taxon>Micrococcales</taxon>
        <taxon>Micrococcaceae</taxon>
        <taxon>Arthrobacter</taxon>
    </lineage>
</organism>
<dbReference type="GO" id="GO:0042802">
    <property type="term" value="F:identical protein binding"/>
    <property type="evidence" value="ECO:0007669"/>
    <property type="project" value="TreeGrafter"/>
</dbReference>
<comment type="function">
    <text evidence="4">Catalyzes the reversible isomerization-deamination of glucosamine 6-phosphate (GlcN6P) to form fructose 6-phosphate (Fru6P) and ammonium ion.</text>
</comment>
<evidence type="ECO:0000256" key="1">
    <source>
        <dbReference type="ARBA" id="ARBA00000644"/>
    </source>
</evidence>
<feature type="active site" description="For ring-opening step" evidence="4">
    <location>
        <position position="135"/>
    </location>
</feature>
<dbReference type="FunFam" id="3.40.50.1360:FF:000003">
    <property type="entry name" value="Glucosamine-6-phosphate deaminase"/>
    <property type="match status" value="1"/>
</dbReference>
<dbReference type="UniPathway" id="UPA00629">
    <property type="reaction ID" value="UER00684"/>
</dbReference>
<dbReference type="GO" id="GO:0006043">
    <property type="term" value="P:glucosamine catabolic process"/>
    <property type="evidence" value="ECO:0007669"/>
    <property type="project" value="TreeGrafter"/>
</dbReference>
<accession>A0A4R5TZ86</accession>
<proteinExistence type="inferred from homology"/>
<keyword evidence="3 4" id="KW-0119">Carbohydrate metabolism</keyword>
<dbReference type="NCBIfam" id="NF001684">
    <property type="entry name" value="PRK00443.1-4"/>
    <property type="match status" value="1"/>
</dbReference>
<comment type="caution">
    <text evidence="6">The sequence shown here is derived from an EMBL/GenBank/DDBJ whole genome shotgun (WGS) entry which is preliminary data.</text>
</comment>
<feature type="active site" description="Proton acceptor; for enolization step" evidence="4">
    <location>
        <position position="66"/>
    </location>
</feature>
<feature type="site" description="Part of the allosteric site" evidence="4">
    <location>
        <position position="155"/>
    </location>
</feature>
<comment type="catalytic activity">
    <reaction evidence="1 4">
        <text>alpha-D-glucosamine 6-phosphate + H2O = beta-D-fructose 6-phosphate + NH4(+)</text>
        <dbReference type="Rhea" id="RHEA:12172"/>
        <dbReference type="ChEBI" id="CHEBI:15377"/>
        <dbReference type="ChEBI" id="CHEBI:28938"/>
        <dbReference type="ChEBI" id="CHEBI:57634"/>
        <dbReference type="ChEBI" id="CHEBI:75989"/>
        <dbReference type="EC" id="3.5.99.6"/>
    </reaction>
</comment>
<dbReference type="AlphaFoldDB" id="A0A4R5TZ86"/>
<dbReference type="InterPro" id="IPR018321">
    <property type="entry name" value="Glucosamine6P_isomerase_CS"/>
</dbReference>
<dbReference type="Gene3D" id="3.40.50.1360">
    <property type="match status" value="1"/>
</dbReference>
<keyword evidence="2 4" id="KW-0378">Hydrolase</keyword>
<evidence type="ECO:0000256" key="2">
    <source>
        <dbReference type="ARBA" id="ARBA00022801"/>
    </source>
</evidence>
<dbReference type="PANTHER" id="PTHR11280:SF5">
    <property type="entry name" value="GLUCOSAMINE-6-PHOSPHATE ISOMERASE"/>
    <property type="match status" value="1"/>
</dbReference>
<gene>
    <name evidence="4 6" type="primary">nagB</name>
    <name evidence="6" type="ORF">E2F48_05035</name>
</gene>
<dbReference type="Proteomes" id="UP000295411">
    <property type="component" value="Unassembled WGS sequence"/>
</dbReference>
<feature type="active site" description="Proton acceptor; for ring-opening step" evidence="4">
    <location>
        <position position="137"/>
    </location>
</feature>
<dbReference type="GO" id="GO:0005737">
    <property type="term" value="C:cytoplasm"/>
    <property type="evidence" value="ECO:0007669"/>
    <property type="project" value="TreeGrafter"/>
</dbReference>